<dbReference type="PANTHER" id="PTHR16222">
    <property type="entry name" value="ADP-RIBOSYLGLYCOHYDROLASE"/>
    <property type="match status" value="1"/>
</dbReference>
<protein>
    <submittedName>
        <fullName evidence="4">ADP-ribosylglycohydrolase</fullName>
    </submittedName>
</protein>
<dbReference type="STRING" id="260086.SAMN05216207_11122"/>
<sequence length="324" mass="34363">MTNDEFQARVERFWQDKARGLLLGQACADGLAVSFGRAVARAPVNFDDHIAGDQPLRHTAATELALGVAECLSNHQTIRHVDGALLQTYLAHTWWADKQRCGYGLDDTRLFTAVLDKRDRPEAAVPREGAHPAVPVAPLALTTLSGPDLLSAARMCAGQLTQDPLAHAAAAMFASAVATSLAGGPAHTAPRLLVSRLRGASGPHGVPAVTTLQQLAAENPSPSEAGRELLAETLGATGPVAAAVYAFLRHPDHPREAIRYAVHLHGSTPTIAAMTGALAGARHGVRALPTNWRKRLARADSIEALADRLAQRHSGLQSTLVRQR</sequence>
<dbReference type="RefSeq" id="WP_085915769.1">
    <property type="nucleotide sequence ID" value="NZ_FOUY01000112.1"/>
</dbReference>
<dbReference type="SUPFAM" id="SSF101478">
    <property type="entry name" value="ADP-ribosylglycohydrolase"/>
    <property type="match status" value="1"/>
</dbReference>
<comment type="cofactor">
    <cofactor evidence="3">
        <name>Mg(2+)</name>
        <dbReference type="ChEBI" id="CHEBI:18420"/>
    </cofactor>
    <text evidence="3">Binds 2 magnesium ions per subunit.</text>
</comment>
<dbReference type="Proteomes" id="UP000199614">
    <property type="component" value="Unassembled WGS sequence"/>
</dbReference>
<keyword evidence="3" id="KW-0460">Magnesium</keyword>
<dbReference type="InterPro" id="IPR050792">
    <property type="entry name" value="ADP-ribosylglycohydrolase"/>
</dbReference>
<evidence type="ECO:0000313" key="5">
    <source>
        <dbReference type="Proteomes" id="UP000199614"/>
    </source>
</evidence>
<organism evidence="4 5">
    <name type="scientific">Pseudonocardia ammonioxydans</name>
    <dbReference type="NCBI Taxonomy" id="260086"/>
    <lineage>
        <taxon>Bacteria</taxon>
        <taxon>Bacillati</taxon>
        <taxon>Actinomycetota</taxon>
        <taxon>Actinomycetes</taxon>
        <taxon>Pseudonocardiales</taxon>
        <taxon>Pseudonocardiaceae</taxon>
        <taxon>Pseudonocardia</taxon>
    </lineage>
</organism>
<dbReference type="EMBL" id="FOUY01000112">
    <property type="protein sequence ID" value="SFO61564.1"/>
    <property type="molecule type" value="Genomic_DNA"/>
</dbReference>
<accession>A0A1I5IM56</accession>
<evidence type="ECO:0000313" key="4">
    <source>
        <dbReference type="EMBL" id="SFO61564.1"/>
    </source>
</evidence>
<keyword evidence="5" id="KW-1185">Reference proteome</keyword>
<gene>
    <name evidence="4" type="ORF">SAMN05216207_11122</name>
</gene>
<feature type="binding site" evidence="3">
    <location>
        <position position="270"/>
    </location>
    <ligand>
        <name>Mg(2+)</name>
        <dbReference type="ChEBI" id="CHEBI:18420"/>
        <label>1</label>
    </ligand>
</feature>
<keyword evidence="3" id="KW-0479">Metal-binding</keyword>
<keyword evidence="2 4" id="KW-0378">Hydrolase</keyword>
<dbReference type="InterPro" id="IPR036705">
    <property type="entry name" value="Ribosyl_crysJ1_sf"/>
</dbReference>
<dbReference type="GO" id="GO:0046872">
    <property type="term" value="F:metal ion binding"/>
    <property type="evidence" value="ECO:0007669"/>
    <property type="project" value="UniProtKB-KW"/>
</dbReference>
<dbReference type="Pfam" id="PF03747">
    <property type="entry name" value="ADP_ribosyl_GH"/>
    <property type="match status" value="1"/>
</dbReference>
<dbReference type="OrthoDB" id="9798107at2"/>
<dbReference type="InterPro" id="IPR005502">
    <property type="entry name" value="Ribosyl_crysJ1"/>
</dbReference>
<evidence type="ECO:0000256" key="2">
    <source>
        <dbReference type="ARBA" id="ARBA00022801"/>
    </source>
</evidence>
<evidence type="ECO:0000256" key="1">
    <source>
        <dbReference type="ARBA" id="ARBA00010702"/>
    </source>
</evidence>
<comment type="similarity">
    <text evidence="1">Belongs to the ADP-ribosylglycohydrolase family.</text>
</comment>
<name>A0A1I5IM56_PSUAM</name>
<dbReference type="Gene3D" id="1.10.4080.10">
    <property type="entry name" value="ADP-ribosylation/Crystallin J1"/>
    <property type="match status" value="1"/>
</dbReference>
<dbReference type="PANTHER" id="PTHR16222:SF24">
    <property type="entry name" value="ADP-RIBOSYLHYDROLASE ARH3"/>
    <property type="match status" value="1"/>
</dbReference>
<dbReference type="AlphaFoldDB" id="A0A1I5IM56"/>
<reference evidence="4 5" key="1">
    <citation type="submission" date="2016-10" db="EMBL/GenBank/DDBJ databases">
        <authorList>
            <person name="de Groot N.N."/>
        </authorList>
    </citation>
    <scope>NUCLEOTIDE SEQUENCE [LARGE SCALE GENOMIC DNA]</scope>
    <source>
        <strain evidence="4 5">CGMCC 4.1877</strain>
    </source>
</reference>
<dbReference type="GO" id="GO:0016787">
    <property type="term" value="F:hydrolase activity"/>
    <property type="evidence" value="ECO:0007669"/>
    <property type="project" value="UniProtKB-KW"/>
</dbReference>
<proteinExistence type="inferred from homology"/>
<evidence type="ECO:0000256" key="3">
    <source>
        <dbReference type="PIRSR" id="PIRSR605502-1"/>
    </source>
</evidence>